<proteinExistence type="predicted"/>
<name>A0A6C0BTZ6_9ZZZZ</name>
<protein>
    <submittedName>
        <fullName evidence="1">Uncharacterized protein</fullName>
    </submittedName>
</protein>
<dbReference type="AlphaFoldDB" id="A0A6C0BTZ6"/>
<accession>A0A6C0BTZ6</accession>
<dbReference type="Pfam" id="PF09504">
    <property type="entry name" value="RE_Bsp6I"/>
    <property type="match status" value="1"/>
</dbReference>
<evidence type="ECO:0000313" key="1">
    <source>
        <dbReference type="EMBL" id="QHS95716.1"/>
    </source>
</evidence>
<reference evidence="1" key="1">
    <citation type="journal article" date="2020" name="Nature">
        <title>Giant virus diversity and host interactions through global metagenomics.</title>
        <authorList>
            <person name="Schulz F."/>
            <person name="Roux S."/>
            <person name="Paez-Espino D."/>
            <person name="Jungbluth S."/>
            <person name="Walsh D.A."/>
            <person name="Denef V.J."/>
            <person name="McMahon K.D."/>
            <person name="Konstantinidis K.T."/>
            <person name="Eloe-Fadrosh E.A."/>
            <person name="Kyrpides N.C."/>
            <person name="Woyke T."/>
        </authorList>
    </citation>
    <scope>NUCLEOTIDE SEQUENCE</scope>
    <source>
        <strain evidence="1">GVMAG-M-3300018868-6</strain>
    </source>
</reference>
<sequence>MNYSEMKKYELKALCKEHKIKGITGKNKVKLIEMLTQSEATPVSASKIEAKTDVKVEPVVKVAEDTYTKDLLKEQYALHKAYVNGRINTTKKIGVKVRLPCIPEDISENIVKFILHNKLKDTTSRWDCKKGDLQSKKEGKQECKCFTSDGPPSFTPSSDWDVIYFLDARNWLNDKFILYRVLLKRTSSEWKNIKVSKTQTFEDQTKQGRRPRITWESLQPQISSYCNKVYDGTFDDIFNPLEVKE</sequence>
<dbReference type="EMBL" id="MN739256">
    <property type="protein sequence ID" value="QHS95716.1"/>
    <property type="molecule type" value="Genomic_DNA"/>
</dbReference>
<organism evidence="1">
    <name type="scientific">viral metagenome</name>
    <dbReference type="NCBI Taxonomy" id="1070528"/>
    <lineage>
        <taxon>unclassified sequences</taxon>
        <taxon>metagenomes</taxon>
        <taxon>organismal metagenomes</taxon>
    </lineage>
</organism>
<dbReference type="InterPro" id="IPR019037">
    <property type="entry name" value="Restrct_endonuc_II_Bsp6I"/>
</dbReference>